<evidence type="ECO:0000313" key="2">
    <source>
        <dbReference type="Proteomes" id="UP000616608"/>
    </source>
</evidence>
<reference evidence="1" key="2">
    <citation type="submission" date="2020-09" db="EMBL/GenBank/DDBJ databases">
        <authorList>
            <person name="Sun Q."/>
            <person name="Zhou Y."/>
        </authorList>
    </citation>
    <scope>NUCLEOTIDE SEQUENCE</scope>
    <source>
        <strain evidence="1">CGMCC 1.15760</strain>
    </source>
</reference>
<protein>
    <submittedName>
        <fullName evidence="1">Uncharacterized protein</fullName>
    </submittedName>
</protein>
<comment type="caution">
    <text evidence="1">The sequence shown here is derived from an EMBL/GenBank/DDBJ whole genome shotgun (WGS) entry which is preliminary data.</text>
</comment>
<sequence length="52" mass="6066">MMKCDNLSALKIALELAKVNLESAEEWTHPEDVEYFIERIYSFLTEGKTDNE</sequence>
<keyword evidence="2" id="KW-1185">Reference proteome</keyword>
<reference evidence="1" key="1">
    <citation type="journal article" date="2014" name="Int. J. Syst. Evol. Microbiol.">
        <title>Complete genome sequence of Corynebacterium casei LMG S-19264T (=DSM 44701T), isolated from a smear-ripened cheese.</title>
        <authorList>
            <consortium name="US DOE Joint Genome Institute (JGI-PGF)"/>
            <person name="Walter F."/>
            <person name="Albersmeier A."/>
            <person name="Kalinowski J."/>
            <person name="Ruckert C."/>
        </authorList>
    </citation>
    <scope>NUCLEOTIDE SEQUENCE</scope>
    <source>
        <strain evidence="1">CGMCC 1.15760</strain>
    </source>
</reference>
<dbReference type="AlphaFoldDB" id="A0A917GA02"/>
<dbReference type="EMBL" id="BMJT01000013">
    <property type="protein sequence ID" value="GGG32685.1"/>
    <property type="molecule type" value="Genomic_DNA"/>
</dbReference>
<evidence type="ECO:0000313" key="1">
    <source>
        <dbReference type="EMBL" id="GGG32685.1"/>
    </source>
</evidence>
<accession>A0A917GA02</accession>
<dbReference type="Proteomes" id="UP000616608">
    <property type="component" value="Unassembled WGS sequence"/>
</dbReference>
<organism evidence="1 2">
    <name type="scientific">Lysinibacillus alkalisoli</name>
    <dbReference type="NCBI Taxonomy" id="1911548"/>
    <lineage>
        <taxon>Bacteria</taxon>
        <taxon>Bacillati</taxon>
        <taxon>Bacillota</taxon>
        <taxon>Bacilli</taxon>
        <taxon>Bacillales</taxon>
        <taxon>Bacillaceae</taxon>
        <taxon>Lysinibacillus</taxon>
    </lineage>
</organism>
<name>A0A917GA02_9BACI</name>
<gene>
    <name evidence="1" type="ORF">GCM10007425_29170</name>
</gene>
<proteinExistence type="predicted"/>